<keyword evidence="1" id="KW-1133">Transmembrane helix</keyword>
<keyword evidence="1" id="KW-0812">Transmembrane</keyword>
<comment type="caution">
    <text evidence="2">The sequence shown here is derived from an EMBL/GenBank/DDBJ whole genome shotgun (WGS) entry which is preliminary data.</text>
</comment>
<dbReference type="Proteomes" id="UP000283734">
    <property type="component" value="Unassembled WGS sequence"/>
</dbReference>
<proteinExistence type="predicted"/>
<protein>
    <submittedName>
        <fullName evidence="2">Uncharacterized protein</fullName>
    </submittedName>
</protein>
<accession>A0A418XVZ4</accession>
<keyword evidence="3" id="KW-1185">Reference proteome</keyword>
<sequence length="100" mass="10950">MAVIIGGLIVIWLGLTMAAAMLRWLGIELHYLARIIAPLLLAAMETAMFLLAIPGTERLPLAWHWPMTGGLIAAAWLVNGAVSGLYWFQQRPPKNEAVSE</sequence>
<dbReference type="EMBL" id="QYYA01000004">
    <property type="protein sequence ID" value="RJG16907.1"/>
    <property type="molecule type" value="Genomic_DNA"/>
</dbReference>
<gene>
    <name evidence="2" type="ORF">D4A39_13115</name>
</gene>
<keyword evidence="1" id="KW-0472">Membrane</keyword>
<evidence type="ECO:0000313" key="2">
    <source>
        <dbReference type="EMBL" id="RJG16907.1"/>
    </source>
</evidence>
<dbReference type="OrthoDB" id="6080055at2"/>
<dbReference type="AlphaFoldDB" id="A0A418XVZ4"/>
<reference evidence="2 3" key="1">
    <citation type="submission" date="2018-09" db="EMBL/GenBank/DDBJ databases">
        <title>Alcanivorax profundi sp. nov., isolated from 1000 m-depth seawater of the Mariana Trench.</title>
        <authorList>
            <person name="Liu J."/>
        </authorList>
    </citation>
    <scope>NUCLEOTIDE SEQUENCE [LARGE SCALE GENOMIC DNA]</scope>
    <source>
        <strain evidence="2 3">MTEO17</strain>
    </source>
</reference>
<feature type="transmembrane region" description="Helical" evidence="1">
    <location>
        <begin position="32"/>
        <end position="53"/>
    </location>
</feature>
<evidence type="ECO:0000313" key="3">
    <source>
        <dbReference type="Proteomes" id="UP000283734"/>
    </source>
</evidence>
<feature type="transmembrane region" description="Helical" evidence="1">
    <location>
        <begin position="65"/>
        <end position="88"/>
    </location>
</feature>
<feature type="transmembrane region" description="Helical" evidence="1">
    <location>
        <begin position="6"/>
        <end position="25"/>
    </location>
</feature>
<evidence type="ECO:0000256" key="1">
    <source>
        <dbReference type="SAM" id="Phobius"/>
    </source>
</evidence>
<organism evidence="2 3">
    <name type="scientific">Alcanivorax profundi</name>
    <dbReference type="NCBI Taxonomy" id="2338368"/>
    <lineage>
        <taxon>Bacteria</taxon>
        <taxon>Pseudomonadati</taxon>
        <taxon>Pseudomonadota</taxon>
        <taxon>Gammaproteobacteria</taxon>
        <taxon>Oceanospirillales</taxon>
        <taxon>Alcanivoracaceae</taxon>
        <taxon>Alcanivorax</taxon>
    </lineage>
</organism>
<name>A0A418XVZ4_9GAMM</name>